<feature type="repeat" description="TPR" evidence="3">
    <location>
        <begin position="492"/>
        <end position="525"/>
    </location>
</feature>
<name>A0ABU9EBS2_9BACT</name>
<proteinExistence type="predicted"/>
<dbReference type="PANTHER" id="PTHR45586">
    <property type="entry name" value="TPR REPEAT-CONTAINING PROTEIN PA4667"/>
    <property type="match status" value="1"/>
</dbReference>
<evidence type="ECO:0000256" key="4">
    <source>
        <dbReference type="SAM" id="MobiDB-lite"/>
    </source>
</evidence>
<dbReference type="Pfam" id="PF13181">
    <property type="entry name" value="TPR_8"/>
    <property type="match status" value="3"/>
</dbReference>
<sequence>MSNIEGLKEQARRHEQKEEWRKALELYNRAIDRLAEEDTPDIGLYNRVGDLFIRVGEVDQAVGAFEKAVDLYVDAELPNNAIAVCKKILRNVPDRAEVFLRMGRVRAAQGFVVDARSHFITYAERTLAAGDLDEAMRALVEFADAAEDDTGIRLAIATHFQQHERTDEAVEQLIEGYRSAVRQGLDEEVTTFEGRLAELRPGADPAVLAEAVDAGEPEVEEQAFAIESTSLAGDPVDPYPSAEAAVSEAMEDRAGEGEAADESFDDGDASDGWHFGDRQTLDDAHATEPGPVEPEMAVEPGFDPEPAAAEAPAAEAISTGLHDHQPFDVFSDTEETPDSLDDAILSIGPDVSGFEPPADEANPLEGFDLVAEEGEIDEAVDEFYDDGDDDVDLPLTLYHDDAEDDDEEPVELPFLHHPESEADEPEPFAEPTVPFDEEVAVDPPELSESVEPPESRDSDLLASRIAEAPDDLDLRQRAVELAHRSGDEGALAAAYVGLGEALRRSGAEVRAQAVFRQALQLDPDHAEARAALDGAEEASRPVAEVASNEDYVDLGALILGDEDEKTTRFVVAYEEPSGDEQADFAKMLTQFKAKVAENVDADDVKAHHDLGTAYKEMGLLDEAVEEFQAALRASSDHLPTYEMLGQTFLDRGTPQAAVRVLTRALDVPFEVEDELLGIYYSLGRSHEVLGNTEQAREFYERVFSLDINFADVTERLRALR</sequence>
<dbReference type="SUPFAM" id="SSF48452">
    <property type="entry name" value="TPR-like"/>
    <property type="match status" value="2"/>
</dbReference>
<evidence type="ECO:0000256" key="1">
    <source>
        <dbReference type="ARBA" id="ARBA00022737"/>
    </source>
</evidence>
<dbReference type="PANTHER" id="PTHR45586:SF1">
    <property type="entry name" value="LIPOPOLYSACCHARIDE ASSEMBLY PROTEIN B"/>
    <property type="match status" value="1"/>
</dbReference>
<dbReference type="EMBL" id="JBBHLI010000009">
    <property type="protein sequence ID" value="MEK9502171.1"/>
    <property type="molecule type" value="Genomic_DNA"/>
</dbReference>
<keyword evidence="1" id="KW-0677">Repeat</keyword>
<reference evidence="5 6" key="1">
    <citation type="submission" date="2024-02" db="EMBL/GenBank/DDBJ databases">
        <title>A novel Gemmatimonadota bacterium.</title>
        <authorList>
            <person name="Du Z.-J."/>
            <person name="Ye Y.-Q."/>
        </authorList>
    </citation>
    <scope>NUCLEOTIDE SEQUENCE [LARGE SCALE GENOMIC DNA]</scope>
    <source>
        <strain evidence="5 6">DH-20</strain>
    </source>
</reference>
<accession>A0ABU9EBS2</accession>
<evidence type="ECO:0000313" key="6">
    <source>
        <dbReference type="Proteomes" id="UP001484239"/>
    </source>
</evidence>
<feature type="region of interest" description="Disordered" evidence="4">
    <location>
        <begin position="231"/>
        <end position="312"/>
    </location>
</feature>
<feature type="repeat" description="TPR" evidence="3">
    <location>
        <begin position="42"/>
        <end position="75"/>
    </location>
</feature>
<feature type="repeat" description="TPR" evidence="3">
    <location>
        <begin position="676"/>
        <end position="709"/>
    </location>
</feature>
<keyword evidence="6" id="KW-1185">Reference proteome</keyword>
<organism evidence="5 6">
    <name type="scientific">Gaopeijia maritima</name>
    <dbReference type="NCBI Taxonomy" id="3119007"/>
    <lineage>
        <taxon>Bacteria</taxon>
        <taxon>Pseudomonadati</taxon>
        <taxon>Gemmatimonadota</taxon>
        <taxon>Longimicrobiia</taxon>
        <taxon>Gaopeijiales</taxon>
        <taxon>Gaopeijiaceae</taxon>
        <taxon>Gaopeijia</taxon>
    </lineage>
</organism>
<protein>
    <submittedName>
        <fullName evidence="5">Tetratricopeptide repeat protein</fullName>
    </submittedName>
</protein>
<gene>
    <name evidence="5" type="ORF">WI372_14355</name>
</gene>
<dbReference type="InterPro" id="IPR019734">
    <property type="entry name" value="TPR_rpt"/>
</dbReference>
<keyword evidence="2 3" id="KW-0802">TPR repeat</keyword>
<dbReference type="InterPro" id="IPR011990">
    <property type="entry name" value="TPR-like_helical_dom_sf"/>
</dbReference>
<comment type="caution">
    <text evidence="5">The sequence shown here is derived from an EMBL/GenBank/DDBJ whole genome shotgun (WGS) entry which is preliminary data.</text>
</comment>
<dbReference type="Gene3D" id="1.25.40.10">
    <property type="entry name" value="Tetratricopeptide repeat domain"/>
    <property type="match status" value="3"/>
</dbReference>
<feature type="compositionally biased region" description="Basic and acidic residues" evidence="4">
    <location>
        <begin position="274"/>
        <end position="286"/>
    </location>
</feature>
<feature type="compositionally biased region" description="Acidic residues" evidence="4">
    <location>
        <begin position="258"/>
        <end position="269"/>
    </location>
</feature>
<evidence type="ECO:0000256" key="2">
    <source>
        <dbReference type="ARBA" id="ARBA00022803"/>
    </source>
</evidence>
<feature type="repeat" description="TPR" evidence="3">
    <location>
        <begin position="604"/>
        <end position="637"/>
    </location>
</feature>
<dbReference type="PROSITE" id="PS50005">
    <property type="entry name" value="TPR"/>
    <property type="match status" value="4"/>
</dbReference>
<dbReference type="InterPro" id="IPR051012">
    <property type="entry name" value="CellSynth/LPSAsmb/PSIAsmb"/>
</dbReference>
<evidence type="ECO:0000256" key="3">
    <source>
        <dbReference type="PROSITE-ProRule" id="PRU00339"/>
    </source>
</evidence>
<dbReference type="Proteomes" id="UP001484239">
    <property type="component" value="Unassembled WGS sequence"/>
</dbReference>
<dbReference type="SMART" id="SM00028">
    <property type="entry name" value="TPR"/>
    <property type="match status" value="5"/>
</dbReference>
<evidence type="ECO:0000313" key="5">
    <source>
        <dbReference type="EMBL" id="MEK9502171.1"/>
    </source>
</evidence>
<dbReference type="RefSeq" id="WP_405285599.1">
    <property type="nucleotide sequence ID" value="NZ_CP144380.1"/>
</dbReference>